<dbReference type="PANTHER" id="PTHR31814">
    <property type="match status" value="1"/>
</dbReference>
<dbReference type="InterPro" id="IPR013750">
    <property type="entry name" value="GHMP_kinase_C_dom"/>
</dbReference>
<dbReference type="InterPro" id="IPR006204">
    <property type="entry name" value="GHMP_kinase_N_dom"/>
</dbReference>
<keyword evidence="11" id="KW-0753">Steroid metabolism</keyword>
<evidence type="ECO:0000256" key="6">
    <source>
        <dbReference type="ARBA" id="ARBA00022741"/>
    </source>
</evidence>
<dbReference type="Proteomes" id="UP000001514">
    <property type="component" value="Unassembled WGS sequence"/>
</dbReference>
<feature type="domain" description="GHMP kinase N-terminal" evidence="12">
    <location>
        <begin position="169"/>
        <end position="234"/>
    </location>
</feature>
<dbReference type="Gene3D" id="3.30.70.890">
    <property type="entry name" value="GHMP kinase, C-terminal domain"/>
    <property type="match status" value="1"/>
</dbReference>
<evidence type="ECO:0000256" key="9">
    <source>
        <dbReference type="ARBA" id="ARBA00022955"/>
    </source>
</evidence>
<keyword evidence="5" id="KW-0808">Transferase</keyword>
<protein>
    <recommendedName>
        <fullName evidence="3">phosphomevalonate kinase</fullName>
        <ecNumber evidence="3">2.7.4.2</ecNumber>
    </recommendedName>
</protein>
<dbReference type="AlphaFoldDB" id="D8R3D7"/>
<keyword evidence="15" id="KW-1185">Reference proteome</keyword>
<comment type="similarity">
    <text evidence="2">Belongs to the GHMP kinase family. Mevalonate kinase subfamily.</text>
</comment>
<keyword evidence="6" id="KW-0547">Nucleotide-binding</keyword>
<dbReference type="PIRSF" id="PIRSF017288">
    <property type="entry name" value="PMK_GHMP_euk"/>
    <property type="match status" value="1"/>
</dbReference>
<dbReference type="eggNOG" id="KOG4519">
    <property type="taxonomic scope" value="Eukaryota"/>
</dbReference>
<name>D8R3D7_SELML</name>
<dbReference type="GO" id="GO:0004631">
    <property type="term" value="F:phosphomevalonate kinase activity"/>
    <property type="evidence" value="ECO:0000318"/>
    <property type="project" value="GO_Central"/>
</dbReference>
<dbReference type="KEGG" id="smo:SELMODRAFT_84252"/>
<dbReference type="InParanoid" id="D8R3D7"/>
<evidence type="ECO:0000259" key="13">
    <source>
        <dbReference type="Pfam" id="PF08544"/>
    </source>
</evidence>
<dbReference type="Gramene" id="EFJ33260">
    <property type="protein sequence ID" value="EFJ33260"/>
    <property type="gene ID" value="SELMODRAFT_84252"/>
</dbReference>
<dbReference type="InterPro" id="IPR020568">
    <property type="entry name" value="Ribosomal_Su5_D2-typ_SF"/>
</dbReference>
<comment type="pathway">
    <text evidence="1">Isoprenoid biosynthesis; isopentenyl diphosphate biosynthesis via mevalonate pathway; isopentenyl diphosphate from (R)-mevalonate: step 2/3.</text>
</comment>
<dbReference type="PANTHER" id="PTHR31814:SF2">
    <property type="entry name" value="PHOSPHOMEVALONATE KINASE"/>
    <property type="match status" value="1"/>
</dbReference>
<dbReference type="InterPro" id="IPR014721">
    <property type="entry name" value="Ribsml_uS5_D2-typ_fold_subgr"/>
</dbReference>
<feature type="non-terminal residue" evidence="14">
    <location>
        <position position="1"/>
    </location>
</feature>
<keyword evidence="10" id="KW-0443">Lipid metabolism</keyword>
<dbReference type="UniPathway" id="UPA00057">
    <property type="reaction ID" value="UER00099"/>
</dbReference>
<evidence type="ECO:0000256" key="7">
    <source>
        <dbReference type="ARBA" id="ARBA00022777"/>
    </source>
</evidence>
<dbReference type="SUPFAM" id="SSF54211">
    <property type="entry name" value="Ribosomal protein S5 domain 2-like"/>
    <property type="match status" value="1"/>
</dbReference>
<evidence type="ECO:0000256" key="10">
    <source>
        <dbReference type="ARBA" id="ARBA00023098"/>
    </source>
</evidence>
<evidence type="ECO:0000256" key="11">
    <source>
        <dbReference type="ARBA" id="ARBA00023221"/>
    </source>
</evidence>
<feature type="domain" description="GHMP kinase C-terminal" evidence="13">
    <location>
        <begin position="381"/>
        <end position="454"/>
    </location>
</feature>
<evidence type="ECO:0000256" key="1">
    <source>
        <dbReference type="ARBA" id="ARBA00005017"/>
    </source>
</evidence>
<evidence type="ECO:0000256" key="4">
    <source>
        <dbReference type="ARBA" id="ARBA00022516"/>
    </source>
</evidence>
<sequence length="494" mass="53362">SAPGKVLIAGGYLVLERPNPGLVLSTSARFYATVKPLHSISDGASKFWSFIDVRVSSPQMDSERSYKLLLRTCKLDMPSTKYTKNFVENAIEYGVAAALAAANNRDAVYERLLQGLDIEIKGSNDFYSFRNELEARKLPLTAASLASLPQFHAITRNIETSGGTSPEVAKSGLGSSAAMTTAIVAGILEYLGVIQLGSGSVEYLDVVHAASQAAHCHAQGKIGSGFDVSAAVYGSQKYVRFSPGVLSPAMDPDNGKPKSLEKAMKSVLDMKNWNSQRSNFALPPMLFLVLGESGRGGSHTPSMVGAVNAWREKHPNAEACWRTLAKANENVEADLLRLKELHETDSEAYTLVLEACSSCGEAKWNGLKDSDKDVVSALLKLRQDFSIVRSLLRQMGEEAKVPLEPGPQSELLDETMELPGVLFAGVPGAGGWDAVFAITIGKNSRRKVEQRWSERSVLTLTVEEDPRGVCVEEKEPTVQDGTGLENQVASILLK</sequence>
<evidence type="ECO:0000313" key="14">
    <source>
        <dbReference type="EMBL" id="EFJ33260.1"/>
    </source>
</evidence>
<keyword evidence="4" id="KW-0444">Lipid biosynthesis</keyword>
<dbReference type="InterPro" id="IPR036554">
    <property type="entry name" value="GHMP_kinase_C_sf"/>
</dbReference>
<dbReference type="GO" id="GO:0019287">
    <property type="term" value="P:isopentenyl diphosphate biosynthetic process, mevalonate pathway"/>
    <property type="evidence" value="ECO:0000318"/>
    <property type="project" value="GO_Central"/>
</dbReference>
<keyword evidence="7" id="KW-0418">Kinase</keyword>
<evidence type="ECO:0000256" key="2">
    <source>
        <dbReference type="ARBA" id="ARBA00006495"/>
    </source>
</evidence>
<evidence type="ECO:0000256" key="8">
    <source>
        <dbReference type="ARBA" id="ARBA00022840"/>
    </source>
</evidence>
<dbReference type="STRING" id="88036.D8R3D7"/>
<dbReference type="Gene3D" id="3.30.230.10">
    <property type="match status" value="1"/>
</dbReference>
<dbReference type="InterPro" id="IPR035102">
    <property type="entry name" value="Phosphomevalonate_kinase"/>
</dbReference>
<dbReference type="GO" id="GO:0010142">
    <property type="term" value="P:farnesyl diphosphate biosynthetic process, mevalonate pathway"/>
    <property type="evidence" value="ECO:0000318"/>
    <property type="project" value="GO_Central"/>
</dbReference>
<reference evidence="14 15" key="1">
    <citation type="journal article" date="2011" name="Science">
        <title>The Selaginella genome identifies genetic changes associated with the evolution of vascular plants.</title>
        <authorList>
            <person name="Banks J.A."/>
            <person name="Nishiyama T."/>
            <person name="Hasebe M."/>
            <person name="Bowman J.L."/>
            <person name="Gribskov M."/>
            <person name="dePamphilis C."/>
            <person name="Albert V.A."/>
            <person name="Aono N."/>
            <person name="Aoyama T."/>
            <person name="Ambrose B.A."/>
            <person name="Ashton N.W."/>
            <person name="Axtell M.J."/>
            <person name="Barker E."/>
            <person name="Barker M.S."/>
            <person name="Bennetzen J.L."/>
            <person name="Bonawitz N.D."/>
            <person name="Chapple C."/>
            <person name="Cheng C."/>
            <person name="Correa L.G."/>
            <person name="Dacre M."/>
            <person name="DeBarry J."/>
            <person name="Dreyer I."/>
            <person name="Elias M."/>
            <person name="Engstrom E.M."/>
            <person name="Estelle M."/>
            <person name="Feng L."/>
            <person name="Finet C."/>
            <person name="Floyd S.K."/>
            <person name="Frommer W.B."/>
            <person name="Fujita T."/>
            <person name="Gramzow L."/>
            <person name="Gutensohn M."/>
            <person name="Harholt J."/>
            <person name="Hattori M."/>
            <person name="Heyl A."/>
            <person name="Hirai T."/>
            <person name="Hiwatashi Y."/>
            <person name="Ishikawa M."/>
            <person name="Iwata M."/>
            <person name="Karol K.G."/>
            <person name="Koehler B."/>
            <person name="Kolukisaoglu U."/>
            <person name="Kubo M."/>
            <person name="Kurata T."/>
            <person name="Lalonde S."/>
            <person name="Li K."/>
            <person name="Li Y."/>
            <person name="Litt A."/>
            <person name="Lyons E."/>
            <person name="Manning G."/>
            <person name="Maruyama T."/>
            <person name="Michael T.P."/>
            <person name="Mikami K."/>
            <person name="Miyazaki S."/>
            <person name="Morinaga S."/>
            <person name="Murata T."/>
            <person name="Mueller-Roeber B."/>
            <person name="Nelson D.R."/>
            <person name="Obara M."/>
            <person name="Oguri Y."/>
            <person name="Olmstead R.G."/>
            <person name="Onodera N."/>
            <person name="Petersen B.L."/>
            <person name="Pils B."/>
            <person name="Prigge M."/>
            <person name="Rensing S.A."/>
            <person name="Riano-Pachon D.M."/>
            <person name="Roberts A.W."/>
            <person name="Sato Y."/>
            <person name="Scheller H.V."/>
            <person name="Schulz B."/>
            <person name="Schulz C."/>
            <person name="Shakirov E.V."/>
            <person name="Shibagaki N."/>
            <person name="Shinohara N."/>
            <person name="Shippen D.E."/>
            <person name="Soerensen I."/>
            <person name="Sotooka R."/>
            <person name="Sugimoto N."/>
            <person name="Sugita M."/>
            <person name="Sumikawa N."/>
            <person name="Tanurdzic M."/>
            <person name="Theissen G."/>
            <person name="Ulvskov P."/>
            <person name="Wakazuki S."/>
            <person name="Weng J.K."/>
            <person name="Willats W.W."/>
            <person name="Wipf D."/>
            <person name="Wolf P.G."/>
            <person name="Yang L."/>
            <person name="Zimmer A.D."/>
            <person name="Zhu Q."/>
            <person name="Mitros T."/>
            <person name="Hellsten U."/>
            <person name="Loque D."/>
            <person name="Otillar R."/>
            <person name="Salamov A."/>
            <person name="Schmutz J."/>
            <person name="Shapiro H."/>
            <person name="Lindquist E."/>
            <person name="Lucas S."/>
            <person name="Rokhsar D."/>
            <person name="Grigoriev I.V."/>
        </authorList>
    </citation>
    <scope>NUCLEOTIDE SEQUENCE [LARGE SCALE GENOMIC DNA]</scope>
</reference>
<evidence type="ECO:0000313" key="15">
    <source>
        <dbReference type="Proteomes" id="UP000001514"/>
    </source>
</evidence>
<proteinExistence type="inferred from homology"/>
<dbReference type="GO" id="GO:0005777">
    <property type="term" value="C:peroxisome"/>
    <property type="evidence" value="ECO:0000318"/>
    <property type="project" value="GO_Central"/>
</dbReference>
<dbReference type="FunCoup" id="D8R3D7">
    <property type="interactions" value="1238"/>
</dbReference>
<gene>
    <name evidence="14" type="ORF">SELMODRAFT_84252</name>
</gene>
<evidence type="ECO:0000256" key="5">
    <source>
        <dbReference type="ARBA" id="ARBA00022679"/>
    </source>
</evidence>
<accession>D8R3D7</accession>
<dbReference type="EC" id="2.7.4.2" evidence="3"/>
<evidence type="ECO:0000259" key="12">
    <source>
        <dbReference type="Pfam" id="PF00288"/>
    </source>
</evidence>
<dbReference type="Pfam" id="PF08544">
    <property type="entry name" value="GHMP_kinases_C"/>
    <property type="match status" value="1"/>
</dbReference>
<dbReference type="Pfam" id="PF00288">
    <property type="entry name" value="GHMP_kinases_N"/>
    <property type="match status" value="1"/>
</dbReference>
<dbReference type="EMBL" id="GL377571">
    <property type="protein sequence ID" value="EFJ33260.1"/>
    <property type="molecule type" value="Genomic_DNA"/>
</dbReference>
<dbReference type="InterPro" id="IPR016005">
    <property type="entry name" value="Erg8"/>
</dbReference>
<dbReference type="NCBIfam" id="TIGR01219">
    <property type="entry name" value="Pmev_kin_ERG8"/>
    <property type="match status" value="1"/>
</dbReference>
<dbReference type="GO" id="GO:0006694">
    <property type="term" value="P:steroid biosynthetic process"/>
    <property type="evidence" value="ECO:0007669"/>
    <property type="project" value="UniProtKB-KW"/>
</dbReference>
<evidence type="ECO:0000256" key="3">
    <source>
        <dbReference type="ARBA" id="ARBA00012958"/>
    </source>
</evidence>
<organism evidence="15">
    <name type="scientific">Selaginella moellendorffii</name>
    <name type="common">Spikemoss</name>
    <dbReference type="NCBI Taxonomy" id="88036"/>
    <lineage>
        <taxon>Eukaryota</taxon>
        <taxon>Viridiplantae</taxon>
        <taxon>Streptophyta</taxon>
        <taxon>Embryophyta</taxon>
        <taxon>Tracheophyta</taxon>
        <taxon>Lycopodiopsida</taxon>
        <taxon>Selaginellales</taxon>
        <taxon>Selaginellaceae</taxon>
        <taxon>Selaginella</taxon>
    </lineage>
</organism>
<dbReference type="HOGENOM" id="CLU_022059_1_0_1"/>
<dbReference type="GO" id="GO:0005524">
    <property type="term" value="F:ATP binding"/>
    <property type="evidence" value="ECO:0007669"/>
    <property type="project" value="UniProtKB-KW"/>
</dbReference>
<keyword evidence="8" id="KW-0067">ATP-binding</keyword>
<keyword evidence="9" id="KW-0752">Steroid biosynthesis</keyword>
<dbReference type="OMA" id="LVIHRTM"/>